<dbReference type="GO" id="GO:0009396">
    <property type="term" value="P:folic acid-containing compound biosynthetic process"/>
    <property type="evidence" value="ECO:0007669"/>
    <property type="project" value="InterPro"/>
</dbReference>
<dbReference type="EC" id="2.6.1.85" evidence="1"/>
<dbReference type="PANTHER" id="PTHR11236:SF50">
    <property type="entry name" value="AMINODEOXYCHORISMATE SYNTHASE COMPONENT 1"/>
    <property type="match status" value="1"/>
</dbReference>
<dbReference type="Pfam" id="PF00425">
    <property type="entry name" value="Chorismate_bind"/>
    <property type="match status" value="1"/>
</dbReference>
<dbReference type="PRINTS" id="PR00095">
    <property type="entry name" value="ANTSNTHASEI"/>
</dbReference>
<dbReference type="Pfam" id="PF04715">
    <property type="entry name" value="Anth_synt_I_N"/>
    <property type="match status" value="1"/>
</dbReference>
<dbReference type="InterPro" id="IPR015890">
    <property type="entry name" value="Chorismate_C"/>
</dbReference>
<dbReference type="KEGG" id="ftj:FTUN_2887"/>
<evidence type="ECO:0000259" key="4">
    <source>
        <dbReference type="Pfam" id="PF04715"/>
    </source>
</evidence>
<protein>
    <recommendedName>
        <fullName evidence="1">aminodeoxychorismate synthase</fullName>
        <ecNumber evidence="1">2.6.1.85</ecNumber>
    </recommendedName>
</protein>
<dbReference type="NCBIfam" id="TIGR00553">
    <property type="entry name" value="pabB"/>
    <property type="match status" value="1"/>
</dbReference>
<keyword evidence="5" id="KW-0032">Aminotransferase</keyword>
<organism evidence="5 6">
    <name type="scientific">Frigoriglobus tundricola</name>
    <dbReference type="NCBI Taxonomy" id="2774151"/>
    <lineage>
        <taxon>Bacteria</taxon>
        <taxon>Pseudomonadati</taxon>
        <taxon>Planctomycetota</taxon>
        <taxon>Planctomycetia</taxon>
        <taxon>Gemmatales</taxon>
        <taxon>Gemmataceae</taxon>
        <taxon>Frigoriglobus</taxon>
    </lineage>
</organism>
<evidence type="ECO:0000256" key="2">
    <source>
        <dbReference type="ARBA" id="ARBA00022679"/>
    </source>
</evidence>
<dbReference type="EMBL" id="CP053452">
    <property type="protein sequence ID" value="QJW95339.1"/>
    <property type="molecule type" value="Genomic_DNA"/>
</dbReference>
<dbReference type="RefSeq" id="WP_171471142.1">
    <property type="nucleotide sequence ID" value="NZ_CP053452.2"/>
</dbReference>
<evidence type="ECO:0000313" key="6">
    <source>
        <dbReference type="Proteomes" id="UP000503447"/>
    </source>
</evidence>
<reference evidence="6" key="1">
    <citation type="submission" date="2020-05" db="EMBL/GenBank/DDBJ databases">
        <title>Frigoriglobus tundricola gen. nov., sp. nov., a psychrotolerant cellulolytic planctomycete of the family Gemmataceae with two divergent copies of 16S rRNA gene.</title>
        <authorList>
            <person name="Kulichevskaya I.S."/>
            <person name="Ivanova A.A."/>
            <person name="Naumoff D.G."/>
            <person name="Beletsky A.V."/>
            <person name="Rijpstra W.I.C."/>
            <person name="Sinninghe Damste J.S."/>
            <person name="Mardanov A.V."/>
            <person name="Ravin N.V."/>
            <person name="Dedysh S.N."/>
        </authorList>
    </citation>
    <scope>NUCLEOTIDE SEQUENCE [LARGE SCALE GENOMIC DNA]</scope>
    <source>
        <strain evidence="6">PL17</strain>
    </source>
</reference>
<feature type="domain" description="Anthranilate synthase component I N-terminal" evidence="4">
    <location>
        <begin position="31"/>
        <end position="159"/>
    </location>
</feature>
<keyword evidence="6" id="KW-1185">Reference proteome</keyword>
<dbReference type="Gene3D" id="3.60.120.10">
    <property type="entry name" value="Anthranilate synthase"/>
    <property type="match status" value="1"/>
</dbReference>
<dbReference type="InterPro" id="IPR006805">
    <property type="entry name" value="Anth_synth_I_N"/>
</dbReference>
<dbReference type="Proteomes" id="UP000503447">
    <property type="component" value="Chromosome"/>
</dbReference>
<accession>A0A6M5YMI9</accession>
<evidence type="ECO:0000313" key="5">
    <source>
        <dbReference type="EMBL" id="QJW95339.1"/>
    </source>
</evidence>
<evidence type="ECO:0000256" key="1">
    <source>
        <dbReference type="ARBA" id="ARBA00013139"/>
    </source>
</evidence>
<evidence type="ECO:0000259" key="3">
    <source>
        <dbReference type="Pfam" id="PF00425"/>
    </source>
</evidence>
<dbReference type="GO" id="GO:0000162">
    <property type="term" value="P:L-tryptophan biosynthetic process"/>
    <property type="evidence" value="ECO:0007669"/>
    <property type="project" value="TreeGrafter"/>
</dbReference>
<dbReference type="AlphaFoldDB" id="A0A6M5YMI9"/>
<sequence>MDTGAPLLFDAVPVPTPPGGPLVAELVPAPDPWAVARKLAHLPHLLFLDSAERHGERGRYSYVAATGEISGDRFGPEQPGSRRDGPFAVDQGKLASFRSTSVPGLPPFQGGIAGLLSYGLSRTFERIPEPRRDEFHVPDSATGTYDWVISFDHSESRAWLVSTGYPFTEHPRQNDHAVERLRAVLSLLRAPRGAHAPRSPGAAEVPRASLCPQYPLPGFPGVTSNFSREGYEAAVRRAVEYVHAGDCFQVNLSQRLLSPLREHPLELYGRLRERNPAPFAAYFDLGDFQVLSASPERFLRAFPDGEVETRPIKGTRPRGRTPEEDAALVRDLASSPKDRAENVMIVDLLRNDIGKVCEFGSVRVPRVCEVETFRFVHHLVSEVRGTLRPGLGALDLLAAAFPGGSVTGAPKVRAMEIIAELEPTARGPYCGCLGWVGFDGAMDTNILIRTFTAGRGWVQFPVGGGVVADSDPAREYEETLHKAAGLLRALK</sequence>
<dbReference type="SUPFAM" id="SSF56322">
    <property type="entry name" value="ADC synthase"/>
    <property type="match status" value="1"/>
</dbReference>
<dbReference type="GO" id="GO:0046820">
    <property type="term" value="F:4-amino-4-deoxychorismate synthase activity"/>
    <property type="evidence" value="ECO:0007669"/>
    <property type="project" value="UniProtKB-EC"/>
</dbReference>
<feature type="domain" description="Chorismate-utilising enzyme C-terminal" evidence="3">
    <location>
        <begin position="228"/>
        <end position="482"/>
    </location>
</feature>
<dbReference type="InterPro" id="IPR005801">
    <property type="entry name" value="ADC_synthase"/>
</dbReference>
<keyword evidence="2 5" id="KW-0808">Transferase</keyword>
<dbReference type="InterPro" id="IPR005802">
    <property type="entry name" value="ADC_synth_comp_1"/>
</dbReference>
<gene>
    <name evidence="5" type="ORF">FTUN_2887</name>
</gene>
<dbReference type="PANTHER" id="PTHR11236">
    <property type="entry name" value="AMINOBENZOATE/ANTHRANILATE SYNTHASE"/>
    <property type="match status" value="1"/>
</dbReference>
<dbReference type="InterPro" id="IPR019999">
    <property type="entry name" value="Anth_synth_I-like"/>
</dbReference>
<name>A0A6M5YMI9_9BACT</name>
<proteinExistence type="predicted"/>